<dbReference type="EMBL" id="LUXM01000020">
    <property type="protein sequence ID" value="KZU96289.1"/>
    <property type="molecule type" value="Genomic_DNA"/>
</dbReference>
<proteinExistence type="predicted"/>
<name>A0A162ERH8_LACPN</name>
<dbReference type="AlphaFoldDB" id="A0A162ERH8"/>
<organism evidence="1 2">
    <name type="scientific">Lactiplantibacillus plantarum</name>
    <name type="common">Lactobacillus plantarum</name>
    <dbReference type="NCBI Taxonomy" id="1590"/>
    <lineage>
        <taxon>Bacteria</taxon>
        <taxon>Bacillati</taxon>
        <taxon>Bacillota</taxon>
        <taxon>Bacilli</taxon>
        <taxon>Lactobacillales</taxon>
        <taxon>Lactobacillaceae</taxon>
        <taxon>Lactiplantibacillus</taxon>
    </lineage>
</organism>
<dbReference type="SUPFAM" id="SSF51246">
    <property type="entry name" value="Rudiment single hybrid motif"/>
    <property type="match status" value="1"/>
</dbReference>
<dbReference type="InterPro" id="IPR011054">
    <property type="entry name" value="Rudment_hybrid_motif"/>
</dbReference>
<accession>A0A162ERH8</accession>
<sequence length="49" mass="5709">MQVAIDETVIEGVGTNLDFLYRLLNNQDVLDNKFDIEFIDRLIKEDAHD</sequence>
<protein>
    <recommendedName>
        <fullName evidence="3">Biotin carboxylase</fullName>
    </recommendedName>
</protein>
<evidence type="ECO:0000313" key="1">
    <source>
        <dbReference type="EMBL" id="KZU96289.1"/>
    </source>
</evidence>
<evidence type="ECO:0008006" key="3">
    <source>
        <dbReference type="Google" id="ProtNLM"/>
    </source>
</evidence>
<dbReference type="PATRIC" id="fig|1590.201.peg.900"/>
<reference evidence="1 2" key="1">
    <citation type="submission" date="2016-03" db="EMBL/GenBank/DDBJ databases">
        <title>Comparative genomics of 54 Lactobacillus plantarum strains reveals genomic uncoupling from niche constraints.</title>
        <authorList>
            <person name="Martino M.E."/>
        </authorList>
    </citation>
    <scope>NUCLEOTIDE SEQUENCE [LARGE SCALE GENOMIC DNA]</scope>
    <source>
        <strain evidence="1 2">19.1</strain>
    </source>
</reference>
<comment type="caution">
    <text evidence="1">The sequence shown here is derived from an EMBL/GenBank/DDBJ whole genome shotgun (WGS) entry which is preliminary data.</text>
</comment>
<gene>
    <name evidence="1" type="ORF">Lp19_1142</name>
</gene>
<dbReference type="Proteomes" id="UP000076882">
    <property type="component" value="Unassembled WGS sequence"/>
</dbReference>
<evidence type="ECO:0000313" key="2">
    <source>
        <dbReference type="Proteomes" id="UP000076882"/>
    </source>
</evidence>
<dbReference type="Gene3D" id="3.30.470.20">
    <property type="entry name" value="ATP-grasp fold, B domain"/>
    <property type="match status" value="1"/>
</dbReference>